<gene>
    <name evidence="2" type="ORF">Cph01nite_09040</name>
</gene>
<evidence type="ECO:0000313" key="3">
    <source>
        <dbReference type="Proteomes" id="UP000614741"/>
    </source>
</evidence>
<dbReference type="RefSeq" id="WP_203671510.1">
    <property type="nucleotide sequence ID" value="NZ_BONP01000003.1"/>
</dbReference>
<reference evidence="2 3" key="1">
    <citation type="submission" date="2021-01" db="EMBL/GenBank/DDBJ databases">
        <title>Whole genome shotgun sequence of Cellulomonas phragmiteti NBRC 110785.</title>
        <authorList>
            <person name="Komaki H."/>
            <person name="Tamura T."/>
        </authorList>
    </citation>
    <scope>NUCLEOTIDE SEQUENCE [LARGE SCALE GENOMIC DNA]</scope>
    <source>
        <strain evidence="2 3">NBRC 110785</strain>
    </source>
</reference>
<dbReference type="EMBL" id="BONP01000003">
    <property type="protein sequence ID" value="GIG39142.1"/>
    <property type="molecule type" value="Genomic_DNA"/>
</dbReference>
<comment type="caution">
    <text evidence="2">The sequence shown here is derived from an EMBL/GenBank/DDBJ whole genome shotgun (WGS) entry which is preliminary data.</text>
</comment>
<evidence type="ECO:0000256" key="1">
    <source>
        <dbReference type="SAM" id="SignalP"/>
    </source>
</evidence>
<dbReference type="PROSITE" id="PS51257">
    <property type="entry name" value="PROKAR_LIPOPROTEIN"/>
    <property type="match status" value="1"/>
</dbReference>
<sequence length="328" mass="35668">MRRSPALPALAATVVALVLAGCTGGSSSASADSDETGPLSAFFEKVGGSYEDEDYERQQREIEEIIAACMAEQGFEYTPAEPTGRGAVSSDDIPEWDSKEYAEQYGYGATTSEELYGSGDEWVDPNADYIASMSESEVAAFYEALYGAEPEIDETDPDAEYEYNWEEGGCSGKATHEVYEQGQIWDDPAFAEMSEEMGREYDNLADEPALRESSTKWTACMADAGYDFASPDEAQQSIYDELNALYEAAAPADPEAEMDPDASFEPDPAAMAELKTKELAVANADFACKESSGYLKAQKTAVLALEKRLWDKYGEQLEAIAAKQTPAK</sequence>
<proteinExistence type="predicted"/>
<protein>
    <recommendedName>
        <fullName evidence="4">Lipoprotein</fullName>
    </recommendedName>
</protein>
<feature type="chain" id="PRO_5045591175" description="Lipoprotein" evidence="1">
    <location>
        <begin position="32"/>
        <end position="328"/>
    </location>
</feature>
<keyword evidence="3" id="KW-1185">Reference proteome</keyword>
<evidence type="ECO:0000313" key="2">
    <source>
        <dbReference type="EMBL" id="GIG39142.1"/>
    </source>
</evidence>
<evidence type="ECO:0008006" key="4">
    <source>
        <dbReference type="Google" id="ProtNLM"/>
    </source>
</evidence>
<organism evidence="2 3">
    <name type="scientific">Cellulomonas phragmiteti</name>
    <dbReference type="NCBI Taxonomy" id="478780"/>
    <lineage>
        <taxon>Bacteria</taxon>
        <taxon>Bacillati</taxon>
        <taxon>Actinomycetota</taxon>
        <taxon>Actinomycetes</taxon>
        <taxon>Micrococcales</taxon>
        <taxon>Cellulomonadaceae</taxon>
        <taxon>Cellulomonas</taxon>
    </lineage>
</organism>
<name>A0ABQ4DJH6_9CELL</name>
<accession>A0ABQ4DJH6</accession>
<keyword evidence="1" id="KW-0732">Signal</keyword>
<feature type="signal peptide" evidence="1">
    <location>
        <begin position="1"/>
        <end position="31"/>
    </location>
</feature>
<dbReference type="Proteomes" id="UP000614741">
    <property type="component" value="Unassembled WGS sequence"/>
</dbReference>